<name>A0A158KM34_9BURK</name>
<protein>
    <submittedName>
        <fullName evidence="2">Polyketide cyclase / dehydrase and lipid transport</fullName>
    </submittedName>
</protein>
<keyword evidence="1" id="KW-0472">Membrane</keyword>
<dbReference type="InterPro" id="IPR019587">
    <property type="entry name" value="Polyketide_cyclase/dehydratase"/>
</dbReference>
<proteinExistence type="predicted"/>
<keyword evidence="1" id="KW-1133">Transmembrane helix</keyword>
<dbReference type="OrthoDB" id="5965958at2"/>
<accession>A0A158KM34</accession>
<evidence type="ECO:0000256" key="1">
    <source>
        <dbReference type="SAM" id="Phobius"/>
    </source>
</evidence>
<feature type="transmembrane region" description="Helical" evidence="1">
    <location>
        <begin position="7"/>
        <end position="25"/>
    </location>
</feature>
<organism evidence="2 3">
    <name type="scientific">Caballeronia choica</name>
    <dbReference type="NCBI Taxonomy" id="326476"/>
    <lineage>
        <taxon>Bacteria</taxon>
        <taxon>Pseudomonadati</taxon>
        <taxon>Pseudomonadota</taxon>
        <taxon>Betaproteobacteria</taxon>
        <taxon>Burkholderiales</taxon>
        <taxon>Burkholderiaceae</taxon>
        <taxon>Caballeronia</taxon>
    </lineage>
</organism>
<dbReference type="Gene3D" id="3.30.530.20">
    <property type="match status" value="1"/>
</dbReference>
<dbReference type="SUPFAM" id="SSF55961">
    <property type="entry name" value="Bet v1-like"/>
    <property type="match status" value="1"/>
</dbReference>
<sequence length="182" mass="20391">MKTRTRLITAIPIVLAGIALLFMPLPQRTTFDTRIVSVAQIQRPATVVFDYVTTPAHWPTWHPSSLGVSGAVDHSLDIGEQVTEAFRVAGRRGRAVWTVVARERPGRWSIEGTIGGRQAGTVTYSLTSTEGGTRFERVFTYRAPSLWFALLNRLLLRERIQAESDEAVRRLKTVLETPHAWP</sequence>
<keyword evidence="3" id="KW-1185">Reference proteome</keyword>
<evidence type="ECO:0000313" key="2">
    <source>
        <dbReference type="EMBL" id="SAL81630.1"/>
    </source>
</evidence>
<gene>
    <name evidence="2" type="ORF">AWB68_06205</name>
</gene>
<dbReference type="InterPro" id="IPR023393">
    <property type="entry name" value="START-like_dom_sf"/>
</dbReference>
<dbReference type="Pfam" id="PF10604">
    <property type="entry name" value="Polyketide_cyc2"/>
    <property type="match status" value="1"/>
</dbReference>
<reference evidence="2" key="1">
    <citation type="submission" date="2016-01" db="EMBL/GenBank/DDBJ databases">
        <authorList>
            <person name="Peeters C."/>
        </authorList>
    </citation>
    <scope>NUCLEOTIDE SEQUENCE [LARGE SCALE GENOMIC DNA]</scope>
    <source>
        <strain evidence="2">LMG 22940</strain>
    </source>
</reference>
<dbReference type="Proteomes" id="UP000054770">
    <property type="component" value="Unassembled WGS sequence"/>
</dbReference>
<dbReference type="EMBL" id="FCON02000106">
    <property type="protein sequence ID" value="SAL81630.1"/>
    <property type="molecule type" value="Genomic_DNA"/>
</dbReference>
<keyword evidence="1" id="KW-0812">Transmembrane</keyword>
<evidence type="ECO:0000313" key="3">
    <source>
        <dbReference type="Proteomes" id="UP000054770"/>
    </source>
</evidence>
<dbReference type="AlphaFoldDB" id="A0A158KM34"/>
<dbReference type="RefSeq" id="WP_087648168.1">
    <property type="nucleotide sequence ID" value="NZ_FCON02000106.1"/>
</dbReference>
<comment type="caution">
    <text evidence="2">The sequence shown here is derived from an EMBL/GenBank/DDBJ whole genome shotgun (WGS) entry which is preliminary data.</text>
</comment>